<feature type="domain" description="Major facilitator superfamily (MFS) profile" evidence="8">
    <location>
        <begin position="8"/>
        <end position="400"/>
    </location>
</feature>
<evidence type="ECO:0000256" key="7">
    <source>
        <dbReference type="SAM" id="Phobius"/>
    </source>
</evidence>
<dbReference type="HOGENOM" id="CLU_034180_2_1_11"/>
<evidence type="ECO:0000256" key="4">
    <source>
        <dbReference type="ARBA" id="ARBA00022692"/>
    </source>
</evidence>
<keyword evidence="3" id="KW-1003">Cell membrane</keyword>
<evidence type="ECO:0000313" key="10">
    <source>
        <dbReference type="Proteomes" id="UP000007967"/>
    </source>
</evidence>
<gene>
    <name evidence="9" type="ordered locus">Kfla_6056</name>
</gene>
<feature type="transmembrane region" description="Helical" evidence="7">
    <location>
        <begin position="43"/>
        <end position="62"/>
    </location>
</feature>
<feature type="transmembrane region" description="Helical" evidence="7">
    <location>
        <begin position="311"/>
        <end position="334"/>
    </location>
</feature>
<dbReference type="OrthoDB" id="9793136at2"/>
<keyword evidence="5 7" id="KW-1133">Transmembrane helix</keyword>
<dbReference type="InterPro" id="IPR036259">
    <property type="entry name" value="MFS_trans_sf"/>
</dbReference>
<feature type="transmembrane region" description="Helical" evidence="7">
    <location>
        <begin position="142"/>
        <end position="162"/>
    </location>
</feature>
<dbReference type="CDD" id="cd06173">
    <property type="entry name" value="MFS_MefA_like"/>
    <property type="match status" value="1"/>
</dbReference>
<proteinExistence type="predicted"/>
<dbReference type="GO" id="GO:0005886">
    <property type="term" value="C:plasma membrane"/>
    <property type="evidence" value="ECO:0007669"/>
    <property type="project" value="UniProtKB-SubCell"/>
</dbReference>
<evidence type="ECO:0000256" key="2">
    <source>
        <dbReference type="ARBA" id="ARBA00022448"/>
    </source>
</evidence>
<dbReference type="Proteomes" id="UP000007967">
    <property type="component" value="Chromosome"/>
</dbReference>
<dbReference type="PROSITE" id="PS50850">
    <property type="entry name" value="MFS"/>
    <property type="match status" value="1"/>
</dbReference>
<keyword evidence="4 7" id="KW-0812">Transmembrane</keyword>
<evidence type="ECO:0000256" key="6">
    <source>
        <dbReference type="ARBA" id="ARBA00023136"/>
    </source>
</evidence>
<dbReference type="Gene3D" id="1.20.1250.20">
    <property type="entry name" value="MFS general substrate transporter like domains"/>
    <property type="match status" value="1"/>
</dbReference>
<evidence type="ECO:0000313" key="9">
    <source>
        <dbReference type="EMBL" id="ADB35059.1"/>
    </source>
</evidence>
<dbReference type="InterPro" id="IPR010290">
    <property type="entry name" value="TM_effector"/>
</dbReference>
<protein>
    <submittedName>
        <fullName evidence="9">Major facilitator superfamily MFS_1</fullName>
    </submittedName>
</protein>
<feature type="transmembrane region" description="Helical" evidence="7">
    <location>
        <begin position="255"/>
        <end position="275"/>
    </location>
</feature>
<reference evidence="9 10" key="2">
    <citation type="journal article" date="2010" name="Stand. Genomic Sci.">
        <title>Complete genome sequence of Kribbella flavida type strain (IFO 14399).</title>
        <authorList>
            <person name="Pukall R."/>
            <person name="Lapidus A."/>
            <person name="Glavina Del Rio T."/>
            <person name="Copeland A."/>
            <person name="Tice H."/>
            <person name="Cheng J.-F."/>
            <person name="Lucas S."/>
            <person name="Chen F."/>
            <person name="Nolan M."/>
            <person name="LaButti K."/>
            <person name="Pati A."/>
            <person name="Ivanova N."/>
            <person name="Mavrommatis K."/>
            <person name="Mikhailova N."/>
            <person name="Pitluck S."/>
            <person name="Bruce D."/>
            <person name="Goodwin L."/>
            <person name="Land M."/>
            <person name="Hauser L."/>
            <person name="Chang Y.-J."/>
            <person name="Jeffries C.D."/>
            <person name="Chen A."/>
            <person name="Palaniappan K."/>
            <person name="Chain P."/>
            <person name="Rohde M."/>
            <person name="Goeker M."/>
            <person name="Bristow J."/>
            <person name="Eisen J.A."/>
            <person name="Markowitz V."/>
            <person name="Hugenholtz P."/>
            <person name="Kyrpides N.C."/>
            <person name="Klenk H.-P."/>
            <person name="Brettin T."/>
        </authorList>
    </citation>
    <scope>NUCLEOTIDE SEQUENCE [LARGE SCALE GENOMIC DNA]</scope>
    <source>
        <strain evidence="10">DSM 17836 / JCM 10339 / NBRC 14399</strain>
    </source>
</reference>
<dbReference type="KEGG" id="kfl:Kfla_6056"/>
<evidence type="ECO:0000256" key="3">
    <source>
        <dbReference type="ARBA" id="ARBA00022475"/>
    </source>
</evidence>
<dbReference type="InterPro" id="IPR020846">
    <property type="entry name" value="MFS_dom"/>
</dbReference>
<feature type="transmembrane region" description="Helical" evidence="7">
    <location>
        <begin position="376"/>
        <end position="394"/>
    </location>
</feature>
<accession>D2PT07</accession>
<comment type="subcellular location">
    <subcellularLocation>
        <location evidence="1">Cell inner membrane</location>
        <topology evidence="1">Multi-pass membrane protein</topology>
    </subcellularLocation>
</comment>
<feature type="transmembrane region" description="Helical" evidence="7">
    <location>
        <begin position="220"/>
        <end position="243"/>
    </location>
</feature>
<sequence length="418" mass="43339">MRPTPRTSLVTLFAADILSALGTRVSAVAIPWLVLMTTGSAAKMGLIAAAEMLPYALTGVLAAPLADRFGLRRTSIVTDAGSALAMVTVILSPGSSFLQLAALVAIGGALRGIGDRVKHVMLRPLAEQCGVQMLRITSLYEGLSRAATLVGAPLGGLLIAWLGTNGALWADAVSFAVCAALVAALVALPPEQSPEVEAPAREPYWTALRGGFSFLRADQVLIGMMVMTFAINVFSQASGAVFTPLWVEEVVGSPVVLGLLFGGFAGGALLGNLIFTVYADRIPPYRAFVIGALVGGAPRLLTMGLSDQVWLVVSVSFLCGIANASLNPVIGVTLYERVPPALQTRVFGVIGAITFAGIPVGSLLGGWSVALFGLRPALLLAGGLFLLATLIPVVQMYRRPLSIPTYGATTSPKTEEAA</sequence>
<dbReference type="RefSeq" id="WP_012923613.1">
    <property type="nucleotide sequence ID" value="NC_013729.1"/>
</dbReference>
<keyword evidence="6 7" id="KW-0472">Membrane</keyword>
<dbReference type="AlphaFoldDB" id="D2PT07"/>
<keyword evidence="2" id="KW-0813">Transport</keyword>
<reference evidence="10" key="1">
    <citation type="submission" date="2009-09" db="EMBL/GenBank/DDBJ databases">
        <title>The complete genome of Kribbella flavida DSM 17836.</title>
        <authorList>
            <consortium name="US DOE Joint Genome Institute (JGI-PGF)"/>
            <person name="Lucas S."/>
            <person name="Copeland A."/>
            <person name="Lapidus A."/>
            <person name="Glavina del Rio T."/>
            <person name="Dalin E."/>
            <person name="Tice H."/>
            <person name="Bruce D."/>
            <person name="Goodwin L."/>
            <person name="Pitluck S."/>
            <person name="Kyrpides N."/>
            <person name="Mavromatis K."/>
            <person name="Ivanova N."/>
            <person name="Saunders E."/>
            <person name="Brettin T."/>
            <person name="Detter J.C."/>
            <person name="Han C."/>
            <person name="Larimer F."/>
            <person name="Land M."/>
            <person name="Hauser L."/>
            <person name="Markowitz V."/>
            <person name="Cheng J.-F."/>
            <person name="Hugenholtz P."/>
            <person name="Woyke T."/>
            <person name="Wu D."/>
            <person name="Pukall R."/>
            <person name="Klenk H.-P."/>
            <person name="Eisen J.A."/>
        </authorList>
    </citation>
    <scope>NUCLEOTIDE SEQUENCE [LARGE SCALE GENOMIC DNA]</scope>
    <source>
        <strain evidence="10">DSM 17836 / JCM 10339 / NBRC 14399</strain>
    </source>
</reference>
<organism evidence="9 10">
    <name type="scientific">Kribbella flavida (strain DSM 17836 / JCM 10339 / NBRC 14399)</name>
    <dbReference type="NCBI Taxonomy" id="479435"/>
    <lineage>
        <taxon>Bacteria</taxon>
        <taxon>Bacillati</taxon>
        <taxon>Actinomycetota</taxon>
        <taxon>Actinomycetes</taxon>
        <taxon>Propionibacteriales</taxon>
        <taxon>Kribbellaceae</taxon>
        <taxon>Kribbella</taxon>
    </lineage>
</organism>
<evidence type="ECO:0000256" key="5">
    <source>
        <dbReference type="ARBA" id="ARBA00022989"/>
    </source>
</evidence>
<dbReference type="GO" id="GO:0022857">
    <property type="term" value="F:transmembrane transporter activity"/>
    <property type="evidence" value="ECO:0007669"/>
    <property type="project" value="InterPro"/>
</dbReference>
<feature type="transmembrane region" description="Helical" evidence="7">
    <location>
        <begin position="97"/>
        <end position="114"/>
    </location>
</feature>
<dbReference type="EMBL" id="CP001736">
    <property type="protein sequence ID" value="ADB35059.1"/>
    <property type="molecule type" value="Genomic_DNA"/>
</dbReference>
<name>D2PT07_KRIFD</name>
<evidence type="ECO:0000256" key="1">
    <source>
        <dbReference type="ARBA" id="ARBA00004429"/>
    </source>
</evidence>
<dbReference type="SUPFAM" id="SSF103473">
    <property type="entry name" value="MFS general substrate transporter"/>
    <property type="match status" value="1"/>
</dbReference>
<dbReference type="STRING" id="479435.Kfla_6056"/>
<dbReference type="Pfam" id="PF05977">
    <property type="entry name" value="MFS_3"/>
    <property type="match status" value="1"/>
</dbReference>
<dbReference type="eggNOG" id="COG2814">
    <property type="taxonomic scope" value="Bacteria"/>
</dbReference>
<feature type="transmembrane region" description="Helical" evidence="7">
    <location>
        <begin position="168"/>
        <end position="188"/>
    </location>
</feature>
<evidence type="ECO:0000259" key="8">
    <source>
        <dbReference type="PROSITE" id="PS50850"/>
    </source>
</evidence>
<keyword evidence="10" id="KW-1185">Reference proteome</keyword>
<feature type="transmembrane region" description="Helical" evidence="7">
    <location>
        <begin position="346"/>
        <end position="370"/>
    </location>
</feature>
<dbReference type="PANTHER" id="PTHR23513">
    <property type="entry name" value="INTEGRAL MEMBRANE EFFLUX PROTEIN-RELATED"/>
    <property type="match status" value="1"/>
</dbReference>
<dbReference type="PANTHER" id="PTHR23513:SF9">
    <property type="entry name" value="ENTEROBACTIN EXPORTER ENTS"/>
    <property type="match status" value="1"/>
</dbReference>